<dbReference type="InterPro" id="IPR025736">
    <property type="entry name" value="PucR_C-HTH_dom"/>
</dbReference>
<dbReference type="InterPro" id="IPR003018">
    <property type="entry name" value="GAF"/>
</dbReference>
<dbReference type="SMART" id="SM00065">
    <property type="entry name" value="GAF"/>
    <property type="match status" value="1"/>
</dbReference>
<dbReference type="Gene3D" id="3.30.450.40">
    <property type="match status" value="1"/>
</dbReference>
<evidence type="ECO:0000256" key="1">
    <source>
        <dbReference type="ARBA" id="ARBA00006754"/>
    </source>
</evidence>
<evidence type="ECO:0000313" key="4">
    <source>
        <dbReference type="Proteomes" id="UP000570361"/>
    </source>
</evidence>
<feature type="domain" description="GAF" evidence="2">
    <location>
        <begin position="132"/>
        <end position="292"/>
    </location>
</feature>
<name>A0A7W5AZ39_9BACL</name>
<keyword evidence="4" id="KW-1185">Reference proteome</keyword>
<evidence type="ECO:0000313" key="3">
    <source>
        <dbReference type="EMBL" id="MBB3111409.1"/>
    </source>
</evidence>
<accession>A0A7W5AZ39</accession>
<dbReference type="Pfam" id="PF17853">
    <property type="entry name" value="GGDEF_2"/>
    <property type="match status" value="1"/>
</dbReference>
<dbReference type="Pfam" id="PF13185">
    <property type="entry name" value="GAF_2"/>
    <property type="match status" value="1"/>
</dbReference>
<evidence type="ECO:0000259" key="2">
    <source>
        <dbReference type="SMART" id="SM00065"/>
    </source>
</evidence>
<dbReference type="InterPro" id="IPR041522">
    <property type="entry name" value="CdaR_GGDEF"/>
</dbReference>
<dbReference type="PANTHER" id="PTHR33744">
    <property type="entry name" value="CARBOHYDRATE DIACID REGULATOR"/>
    <property type="match status" value="1"/>
</dbReference>
<dbReference type="EMBL" id="JACHXK010000007">
    <property type="protein sequence ID" value="MBB3111409.1"/>
    <property type="molecule type" value="Genomic_DNA"/>
</dbReference>
<gene>
    <name evidence="3" type="ORF">FHS18_003477</name>
</gene>
<dbReference type="InterPro" id="IPR051448">
    <property type="entry name" value="CdaR-like_regulators"/>
</dbReference>
<dbReference type="Pfam" id="PF13556">
    <property type="entry name" value="HTH_30"/>
    <property type="match status" value="1"/>
</dbReference>
<comment type="caution">
    <text evidence="3">The sequence shown here is derived from an EMBL/GenBank/DDBJ whole genome shotgun (WGS) entry which is preliminary data.</text>
</comment>
<proteinExistence type="inferred from homology"/>
<dbReference type="RefSeq" id="WP_183601286.1">
    <property type="nucleotide sequence ID" value="NZ_JACHXK010000007.1"/>
</dbReference>
<dbReference type="Proteomes" id="UP000570361">
    <property type="component" value="Unassembled WGS sequence"/>
</dbReference>
<reference evidence="3 4" key="1">
    <citation type="submission" date="2020-08" db="EMBL/GenBank/DDBJ databases">
        <title>Genomic Encyclopedia of Type Strains, Phase III (KMG-III): the genomes of soil and plant-associated and newly described type strains.</title>
        <authorList>
            <person name="Whitman W."/>
        </authorList>
    </citation>
    <scope>NUCLEOTIDE SEQUENCE [LARGE SCALE GENOMIC DNA]</scope>
    <source>
        <strain evidence="3 4">CECT 5862</strain>
    </source>
</reference>
<dbReference type="Gene3D" id="1.10.10.2840">
    <property type="entry name" value="PucR C-terminal helix-turn-helix domain"/>
    <property type="match status" value="1"/>
</dbReference>
<protein>
    <submittedName>
        <fullName evidence="3">Putative methionine-R-sulfoxide reductase with GAF domain</fullName>
    </submittedName>
</protein>
<sequence>MKAIDKTAAVSEYMTRHFSAEHYQIWFFPSGHDTRLILASGPDEPLPPSLAMIQRDQALKRKQELADHVFTYAHDCVMVVRMFGNGSQWSEAHHRELEWRLYPIYADWMIERQHYILRQVIDSIRSLTSKLDVDDLLSSILQQAMMVLPSQVLGTLWMYDEGVHALKARASVGKHRNAVNNMTLQIGEGIVGKTFQDGKPKWFKTAKDVYEEVIASTSEQNLHHMYYSGGFHDTHSVIAVPIFVDNKVACVLIFNQFGTHEQFTSMDFQLLQSFADQVSIVLVNARLFNDLNNQNALLRRRDEIHSSFMRLSLQNKGSERIVKEMGKLTKLPLLFLDSLENTSYAVRHSARWQKLDLETIHRKFEKQRKPAPLLETNGEEGSALYIHPIISAEAVLGYIIADMNRPITPLDQIVLEQGSSILGLEMVLKQSFTDSQYKRTSDLFNDLLLLSDVTLIKQRGKELGLEEHMPLMAAIIVLKQESNLQLNVKANRLVERLRHSFGEQLPVVFVTNNKITALLAVAESDQVRAKERLAAALHESLGPGAEEATLAGLGSVYRGLFSIPKSYTEAGKALSYLESRKDKGIIRYAEIGVNRLFLQQPPEQLEEFVSEVFEPLRSAKGDSKHLEETLLMYMACSRSMNQTAARLHIHVNTLYLRLKRIEELLSLSFQNPELMLRLELAWYLRGSPYASE</sequence>
<organism evidence="3 4">
    <name type="scientific">Paenibacillus phyllosphaerae</name>
    <dbReference type="NCBI Taxonomy" id="274593"/>
    <lineage>
        <taxon>Bacteria</taxon>
        <taxon>Bacillati</taxon>
        <taxon>Bacillota</taxon>
        <taxon>Bacilli</taxon>
        <taxon>Bacillales</taxon>
        <taxon>Paenibacillaceae</taxon>
        <taxon>Paenibacillus</taxon>
    </lineage>
</organism>
<dbReference type="InterPro" id="IPR042070">
    <property type="entry name" value="PucR_C-HTH_sf"/>
</dbReference>
<dbReference type="PANTHER" id="PTHR33744:SF1">
    <property type="entry name" value="DNA-BINDING TRANSCRIPTIONAL ACTIVATOR ADER"/>
    <property type="match status" value="1"/>
</dbReference>
<comment type="similarity">
    <text evidence="1">Belongs to the CdaR family.</text>
</comment>
<dbReference type="SUPFAM" id="SSF55781">
    <property type="entry name" value="GAF domain-like"/>
    <property type="match status" value="1"/>
</dbReference>
<dbReference type="InterPro" id="IPR029016">
    <property type="entry name" value="GAF-like_dom_sf"/>
</dbReference>
<dbReference type="AlphaFoldDB" id="A0A7W5AZ39"/>